<dbReference type="GO" id="GO:0016020">
    <property type="term" value="C:membrane"/>
    <property type="evidence" value="ECO:0007669"/>
    <property type="project" value="UniProtKB-SubCell"/>
</dbReference>
<dbReference type="AlphaFoldDB" id="A0A2I2FDD9"/>
<dbReference type="RefSeq" id="XP_024672660.1">
    <property type="nucleotide sequence ID" value="XM_024817277.1"/>
</dbReference>
<dbReference type="Pfam" id="PF07690">
    <property type="entry name" value="MFS_1"/>
    <property type="match status" value="1"/>
</dbReference>
<comment type="subcellular location">
    <subcellularLocation>
        <location evidence="1">Membrane</location>
        <topology evidence="1">Multi-pass membrane protein</topology>
    </subcellularLocation>
</comment>
<feature type="transmembrane region" description="Helical" evidence="7">
    <location>
        <begin position="391"/>
        <end position="411"/>
    </location>
</feature>
<feature type="transmembrane region" description="Helical" evidence="7">
    <location>
        <begin position="157"/>
        <end position="178"/>
    </location>
</feature>
<keyword evidence="10" id="KW-1185">Reference proteome</keyword>
<evidence type="ECO:0000313" key="9">
    <source>
        <dbReference type="EMBL" id="PLB38648.1"/>
    </source>
</evidence>
<dbReference type="InterPro" id="IPR011701">
    <property type="entry name" value="MFS"/>
</dbReference>
<feature type="transmembrane region" description="Helical" evidence="7">
    <location>
        <begin position="300"/>
        <end position="319"/>
    </location>
</feature>
<dbReference type="PANTHER" id="PTHR43791">
    <property type="entry name" value="PERMEASE-RELATED"/>
    <property type="match status" value="1"/>
</dbReference>
<feature type="region of interest" description="Disordered" evidence="6">
    <location>
        <begin position="221"/>
        <end position="248"/>
    </location>
</feature>
<keyword evidence="3 7" id="KW-0812">Transmembrane</keyword>
<dbReference type="Proteomes" id="UP000234585">
    <property type="component" value="Unassembled WGS sequence"/>
</dbReference>
<keyword evidence="2" id="KW-0813">Transport</keyword>
<evidence type="ECO:0000313" key="10">
    <source>
        <dbReference type="Proteomes" id="UP000234585"/>
    </source>
</evidence>
<sequence>MDSDTDIHFRESSHDTKSETVSSRRLADLQVLPLLVLGFATYQLDRTNISSALTGGFADDIHVDQNTINLGNQLMFLGVIVLEIPSNMLLPIFGPRRWIGSQVLVFGIIAALQVFVRDRTGFLVTRAVLGLAEAGYIPAAMYTLSTWYSKEQITTRIAIFFFGMFGGTAVSPLLGAALLRLDGRGGLAGWQWLFLVEGVWSMIVAILLLLFLPERDEDAEEATATSLTESDDETPTDTKTNPPRNHTTIPLKTVWKTLTNTHKWAHFIATACVFATWSPLTTYTPSIIMSLGFPRSQSNALAAVGSFLTLPVILFFAWLSDKTKQRGIVVMLAMVCYLVALVVLKALLHAPVGKWGMFALWTTVNGLAVGYHPIHNAWIQINCHCRAERSVSVAMFVMTATGGLMAGTQIFRGDEASTLYPRGVLIMIALVLVGLVLTGVQVLVYMLSNRRSMKLSMGKMYTL</sequence>
<dbReference type="SUPFAM" id="SSF103473">
    <property type="entry name" value="MFS general substrate transporter"/>
    <property type="match status" value="1"/>
</dbReference>
<feature type="transmembrane region" description="Helical" evidence="7">
    <location>
        <begin position="358"/>
        <end position="379"/>
    </location>
</feature>
<feature type="transmembrane region" description="Helical" evidence="7">
    <location>
        <begin position="328"/>
        <end position="352"/>
    </location>
</feature>
<evidence type="ECO:0000256" key="3">
    <source>
        <dbReference type="ARBA" id="ARBA00022692"/>
    </source>
</evidence>
<gene>
    <name evidence="9" type="ORF">BDW47DRAFT_131260</name>
</gene>
<feature type="transmembrane region" description="Helical" evidence="7">
    <location>
        <begin position="98"/>
        <end position="116"/>
    </location>
</feature>
<dbReference type="PANTHER" id="PTHR43791:SF32">
    <property type="entry name" value="MAJOR FACILITATOR SUPERFAMILY (MFS) PROFILE DOMAIN-CONTAINING PROTEIN"/>
    <property type="match status" value="1"/>
</dbReference>
<evidence type="ECO:0000256" key="6">
    <source>
        <dbReference type="SAM" id="MobiDB-lite"/>
    </source>
</evidence>
<evidence type="ECO:0000256" key="7">
    <source>
        <dbReference type="SAM" id="Phobius"/>
    </source>
</evidence>
<dbReference type="InterPro" id="IPR036259">
    <property type="entry name" value="MFS_trans_sf"/>
</dbReference>
<keyword evidence="4 7" id="KW-1133">Transmembrane helix</keyword>
<protein>
    <submittedName>
        <fullName evidence="9">MFS general substrate transporter</fullName>
    </submittedName>
</protein>
<evidence type="ECO:0000256" key="2">
    <source>
        <dbReference type="ARBA" id="ARBA00022448"/>
    </source>
</evidence>
<evidence type="ECO:0000256" key="1">
    <source>
        <dbReference type="ARBA" id="ARBA00004141"/>
    </source>
</evidence>
<feature type="transmembrane region" description="Helical" evidence="7">
    <location>
        <begin position="423"/>
        <end position="447"/>
    </location>
</feature>
<name>A0A2I2FDD9_ASPCN</name>
<feature type="domain" description="Major facilitator superfamily (MFS) profile" evidence="8">
    <location>
        <begin position="31"/>
        <end position="463"/>
    </location>
</feature>
<evidence type="ECO:0000259" key="8">
    <source>
        <dbReference type="PROSITE" id="PS50850"/>
    </source>
</evidence>
<proteinExistence type="predicted"/>
<dbReference type="Gene3D" id="1.20.1250.20">
    <property type="entry name" value="MFS general substrate transporter like domains"/>
    <property type="match status" value="2"/>
</dbReference>
<feature type="transmembrane region" description="Helical" evidence="7">
    <location>
        <begin position="122"/>
        <end position="145"/>
    </location>
</feature>
<reference evidence="9 10" key="1">
    <citation type="submission" date="2017-12" db="EMBL/GenBank/DDBJ databases">
        <authorList>
            <consortium name="DOE Joint Genome Institute"/>
            <person name="Haridas S."/>
            <person name="Kjaerbolling I."/>
            <person name="Vesth T.C."/>
            <person name="Frisvad J.C."/>
            <person name="Nybo J.L."/>
            <person name="Theobald S."/>
            <person name="Kuo A."/>
            <person name="Bowyer P."/>
            <person name="Matsuda Y."/>
            <person name="Mondo S."/>
            <person name="Lyhne E.K."/>
            <person name="Kogle M.E."/>
            <person name="Clum A."/>
            <person name="Lipzen A."/>
            <person name="Salamov A."/>
            <person name="Ngan C.Y."/>
            <person name="Daum C."/>
            <person name="Chiniquy J."/>
            <person name="Barry K."/>
            <person name="LaButti K."/>
            <person name="Simmons B.A."/>
            <person name="Magnuson J.K."/>
            <person name="Mortensen U.H."/>
            <person name="Larsen T.O."/>
            <person name="Grigoriev I.V."/>
            <person name="Baker S.E."/>
            <person name="Andersen M.R."/>
            <person name="Nordberg H.P."/>
            <person name="Cantor M.N."/>
            <person name="Hua S.X."/>
        </authorList>
    </citation>
    <scope>NUCLEOTIDE SEQUENCE [LARGE SCALE GENOMIC DNA]</scope>
    <source>
        <strain evidence="9 10">CBS 102.13</strain>
    </source>
</reference>
<organism evidence="9 10">
    <name type="scientific">Aspergillus candidus</name>
    <dbReference type="NCBI Taxonomy" id="41067"/>
    <lineage>
        <taxon>Eukaryota</taxon>
        <taxon>Fungi</taxon>
        <taxon>Dikarya</taxon>
        <taxon>Ascomycota</taxon>
        <taxon>Pezizomycotina</taxon>
        <taxon>Eurotiomycetes</taxon>
        <taxon>Eurotiomycetidae</taxon>
        <taxon>Eurotiales</taxon>
        <taxon>Aspergillaceae</taxon>
        <taxon>Aspergillus</taxon>
        <taxon>Aspergillus subgen. Circumdati</taxon>
    </lineage>
</organism>
<dbReference type="EMBL" id="KZ559134">
    <property type="protein sequence ID" value="PLB38648.1"/>
    <property type="molecule type" value="Genomic_DNA"/>
</dbReference>
<dbReference type="GO" id="GO:0022857">
    <property type="term" value="F:transmembrane transporter activity"/>
    <property type="evidence" value="ECO:0007669"/>
    <property type="project" value="InterPro"/>
</dbReference>
<keyword evidence="5 7" id="KW-0472">Membrane</keyword>
<dbReference type="InterPro" id="IPR020846">
    <property type="entry name" value="MFS_dom"/>
</dbReference>
<dbReference type="OrthoDB" id="2985014at2759"/>
<feature type="compositionally biased region" description="Polar residues" evidence="6">
    <location>
        <begin position="237"/>
        <end position="248"/>
    </location>
</feature>
<feature type="transmembrane region" description="Helical" evidence="7">
    <location>
        <begin position="190"/>
        <end position="212"/>
    </location>
</feature>
<accession>A0A2I2FDD9</accession>
<evidence type="ECO:0000256" key="5">
    <source>
        <dbReference type="ARBA" id="ARBA00023136"/>
    </source>
</evidence>
<feature type="transmembrane region" description="Helical" evidence="7">
    <location>
        <begin position="264"/>
        <end position="280"/>
    </location>
</feature>
<dbReference type="GeneID" id="36524437"/>
<dbReference type="PROSITE" id="PS50850">
    <property type="entry name" value="MFS"/>
    <property type="match status" value="1"/>
</dbReference>
<evidence type="ECO:0000256" key="4">
    <source>
        <dbReference type="ARBA" id="ARBA00022989"/>
    </source>
</evidence>